<organism evidence="1 2">
    <name type="scientific">Aulographum hederae CBS 113979</name>
    <dbReference type="NCBI Taxonomy" id="1176131"/>
    <lineage>
        <taxon>Eukaryota</taxon>
        <taxon>Fungi</taxon>
        <taxon>Dikarya</taxon>
        <taxon>Ascomycota</taxon>
        <taxon>Pezizomycotina</taxon>
        <taxon>Dothideomycetes</taxon>
        <taxon>Pleosporomycetidae</taxon>
        <taxon>Aulographales</taxon>
        <taxon>Aulographaceae</taxon>
    </lineage>
</organism>
<dbReference type="EMBL" id="ML977152">
    <property type="protein sequence ID" value="KAF1987558.1"/>
    <property type="molecule type" value="Genomic_DNA"/>
</dbReference>
<protein>
    <submittedName>
        <fullName evidence="1">Uncharacterized protein</fullName>
    </submittedName>
</protein>
<dbReference type="AlphaFoldDB" id="A0A6G1H3L8"/>
<sequence length="275" mass="32381">MPPIRNAFTFSLEGRCMRSRTRHNIEAINLKIAKAEATKRNRRTRLLSLPPELRNHIFALTFWDRSLNDVLPNLVVCKQIWQETSIPAYAHCLAALMLSPTLATSLTSPHTRIETEFRRIKTLFLRVPLRKRREIKTVVFRAVILKDFAPEVTQIWVVDRDEDDDGDGIGRVCRPFPGWMGDVGLLEYLDVEARADARHGRRASVRFLDRLWREEMRTIKWSRFAREEVGFKIRALKRVRPRVVKVKFKRVEQEFGDDFVNEDEEWGDEEENDDH</sequence>
<dbReference type="OrthoDB" id="72726at2759"/>
<proteinExistence type="predicted"/>
<name>A0A6G1H3L8_9PEZI</name>
<evidence type="ECO:0000313" key="1">
    <source>
        <dbReference type="EMBL" id="KAF1987558.1"/>
    </source>
</evidence>
<gene>
    <name evidence="1" type="ORF">K402DRAFT_420356</name>
</gene>
<keyword evidence="2" id="KW-1185">Reference proteome</keyword>
<evidence type="ECO:0000313" key="2">
    <source>
        <dbReference type="Proteomes" id="UP000800041"/>
    </source>
</evidence>
<accession>A0A6G1H3L8</accession>
<reference evidence="1" key="1">
    <citation type="journal article" date="2020" name="Stud. Mycol.">
        <title>101 Dothideomycetes genomes: a test case for predicting lifestyles and emergence of pathogens.</title>
        <authorList>
            <person name="Haridas S."/>
            <person name="Albert R."/>
            <person name="Binder M."/>
            <person name="Bloem J."/>
            <person name="Labutti K."/>
            <person name="Salamov A."/>
            <person name="Andreopoulos B."/>
            <person name="Baker S."/>
            <person name="Barry K."/>
            <person name="Bills G."/>
            <person name="Bluhm B."/>
            <person name="Cannon C."/>
            <person name="Castanera R."/>
            <person name="Culley D."/>
            <person name="Daum C."/>
            <person name="Ezra D."/>
            <person name="Gonzalez J."/>
            <person name="Henrissat B."/>
            <person name="Kuo A."/>
            <person name="Liang C."/>
            <person name="Lipzen A."/>
            <person name="Lutzoni F."/>
            <person name="Magnuson J."/>
            <person name="Mondo S."/>
            <person name="Nolan M."/>
            <person name="Ohm R."/>
            <person name="Pangilinan J."/>
            <person name="Park H.-J."/>
            <person name="Ramirez L."/>
            <person name="Alfaro M."/>
            <person name="Sun H."/>
            <person name="Tritt A."/>
            <person name="Yoshinaga Y."/>
            <person name="Zwiers L.-H."/>
            <person name="Turgeon B."/>
            <person name="Goodwin S."/>
            <person name="Spatafora J."/>
            <person name="Crous P."/>
            <person name="Grigoriev I."/>
        </authorList>
    </citation>
    <scope>NUCLEOTIDE SEQUENCE</scope>
    <source>
        <strain evidence="1">CBS 113979</strain>
    </source>
</reference>
<dbReference type="Proteomes" id="UP000800041">
    <property type="component" value="Unassembled WGS sequence"/>
</dbReference>